<evidence type="ECO:0000313" key="1">
    <source>
        <dbReference type="EMBL" id="KAK2192026.1"/>
    </source>
</evidence>
<name>A0AAD9UJV1_RIDPI</name>
<evidence type="ECO:0000313" key="2">
    <source>
        <dbReference type="Proteomes" id="UP001209878"/>
    </source>
</evidence>
<dbReference type="EMBL" id="JAODUO010000040">
    <property type="protein sequence ID" value="KAK2192026.1"/>
    <property type="molecule type" value="Genomic_DNA"/>
</dbReference>
<accession>A0AAD9UJV1</accession>
<dbReference type="Proteomes" id="UP001209878">
    <property type="component" value="Unassembled WGS sequence"/>
</dbReference>
<gene>
    <name evidence="1" type="ORF">NP493_40g03001</name>
</gene>
<dbReference type="AlphaFoldDB" id="A0AAD9UJV1"/>
<comment type="caution">
    <text evidence="1">The sequence shown here is derived from an EMBL/GenBank/DDBJ whole genome shotgun (WGS) entry which is preliminary data.</text>
</comment>
<keyword evidence="2" id="KW-1185">Reference proteome</keyword>
<sequence length="108" mass="12144">MSDTEHSSTTSVPSLSACTMTTLVGCSRKTAAERPCNLFITVNAPSADKLSKEFPKLFHRRVLKKKCANIPKVNFSFLFSKLIHSATFCGFTLKLVDIYREFLIFHQP</sequence>
<proteinExistence type="predicted"/>
<protein>
    <submittedName>
        <fullName evidence="1">Uncharacterized protein</fullName>
    </submittedName>
</protein>
<reference evidence="1" key="1">
    <citation type="journal article" date="2023" name="Mol. Biol. Evol.">
        <title>Third-Generation Sequencing Reveals the Adaptive Role of the Epigenome in Three Deep-Sea Polychaetes.</title>
        <authorList>
            <person name="Perez M."/>
            <person name="Aroh O."/>
            <person name="Sun Y."/>
            <person name="Lan Y."/>
            <person name="Juniper S.K."/>
            <person name="Young C.R."/>
            <person name="Angers B."/>
            <person name="Qian P.Y."/>
        </authorList>
    </citation>
    <scope>NUCLEOTIDE SEQUENCE</scope>
    <source>
        <strain evidence="1">R07B-5</strain>
    </source>
</reference>
<organism evidence="1 2">
    <name type="scientific">Ridgeia piscesae</name>
    <name type="common">Tubeworm</name>
    <dbReference type="NCBI Taxonomy" id="27915"/>
    <lineage>
        <taxon>Eukaryota</taxon>
        <taxon>Metazoa</taxon>
        <taxon>Spiralia</taxon>
        <taxon>Lophotrochozoa</taxon>
        <taxon>Annelida</taxon>
        <taxon>Polychaeta</taxon>
        <taxon>Sedentaria</taxon>
        <taxon>Canalipalpata</taxon>
        <taxon>Sabellida</taxon>
        <taxon>Siboglinidae</taxon>
        <taxon>Ridgeia</taxon>
    </lineage>
</organism>